<evidence type="ECO:0000256" key="1">
    <source>
        <dbReference type="ARBA" id="ARBA00004123"/>
    </source>
</evidence>
<dbReference type="OrthoDB" id="5418434at2759"/>
<proteinExistence type="inferred from homology"/>
<keyword evidence="3 4" id="KW-0539">Nucleus</keyword>
<organism evidence="5 6">
    <name type="scientific">Phtheirospermum japonicum</name>
    <dbReference type="NCBI Taxonomy" id="374723"/>
    <lineage>
        <taxon>Eukaryota</taxon>
        <taxon>Viridiplantae</taxon>
        <taxon>Streptophyta</taxon>
        <taxon>Embryophyta</taxon>
        <taxon>Tracheophyta</taxon>
        <taxon>Spermatophyta</taxon>
        <taxon>Magnoliopsida</taxon>
        <taxon>eudicotyledons</taxon>
        <taxon>Gunneridae</taxon>
        <taxon>Pentapetalae</taxon>
        <taxon>asterids</taxon>
        <taxon>lamiids</taxon>
        <taxon>Lamiales</taxon>
        <taxon>Orobanchaceae</taxon>
        <taxon>Orobanchaceae incertae sedis</taxon>
        <taxon>Phtheirospermum</taxon>
    </lineage>
</organism>
<dbReference type="EMBL" id="BMAC01000781">
    <property type="protein sequence ID" value="GFQ02864.1"/>
    <property type="molecule type" value="Genomic_DNA"/>
</dbReference>
<name>A0A830D3P7_9LAMI</name>
<gene>
    <name evidence="4" type="primary">MED11</name>
    <name evidence="5" type="ORF">PHJA_002430300</name>
</gene>
<dbReference type="GO" id="GO:0016592">
    <property type="term" value="C:mediator complex"/>
    <property type="evidence" value="ECO:0007669"/>
    <property type="project" value="InterPro"/>
</dbReference>
<keyword evidence="6" id="KW-1185">Reference proteome</keyword>
<reference evidence="5" key="1">
    <citation type="submission" date="2020-07" db="EMBL/GenBank/DDBJ databases">
        <title>Ethylene signaling mediates host invasion by parasitic plants.</title>
        <authorList>
            <person name="Yoshida S."/>
        </authorList>
    </citation>
    <scope>NUCLEOTIDE SEQUENCE</scope>
    <source>
        <strain evidence="5">Okayama</strain>
    </source>
</reference>
<evidence type="ECO:0000313" key="6">
    <source>
        <dbReference type="Proteomes" id="UP000653305"/>
    </source>
</evidence>
<comment type="subcellular location">
    <subcellularLocation>
        <location evidence="1 4">Nucleus</location>
    </subcellularLocation>
</comment>
<sequence>MDQQSHTTSLQRLQNVEKGIVRVLELAGGVMDEMSNPSGPRKELINSQCTEFMQLVKDVQKMLREETKSACEYRPFEKCDYVSRISNEICCKKLDYVVGQLDYMKQTIEGYGDAA</sequence>
<dbReference type="PANTHER" id="PTHR22890">
    <property type="entry name" value="MEDIATOR OF RNA POLYMERASE II TRANSCRIPTION SUBUNIT 11"/>
    <property type="match status" value="1"/>
</dbReference>
<dbReference type="InterPro" id="IPR019404">
    <property type="entry name" value="Mediator_Med11"/>
</dbReference>
<comment type="function">
    <text evidence="4">Component of the Mediator complex, a coactivator involved in the regulated transcription of nearly all RNA polymerase II-dependent genes. Mediator functions as a bridge to convey information from gene-specific regulatory proteins to the basal RNA polymerase II transcription machinery. Mediator is recruited to promoters by direct interactions with regulatory proteins and serves as a scaffold for the assembly of a functional pre-initiation complex with RNA polymerase II and the general transcription factors.</text>
</comment>
<dbReference type="Proteomes" id="UP000653305">
    <property type="component" value="Unassembled WGS sequence"/>
</dbReference>
<evidence type="ECO:0000256" key="4">
    <source>
        <dbReference type="RuleBase" id="RU364147"/>
    </source>
</evidence>
<comment type="subunit">
    <text evidence="4">Component of the Mediator complex.</text>
</comment>
<comment type="caution">
    <text evidence="5">The sequence shown here is derived from an EMBL/GenBank/DDBJ whole genome shotgun (WGS) entry which is preliminary data.</text>
</comment>
<dbReference type="GO" id="GO:0006357">
    <property type="term" value="P:regulation of transcription by RNA polymerase II"/>
    <property type="evidence" value="ECO:0007669"/>
    <property type="project" value="InterPro"/>
</dbReference>
<keyword evidence="4" id="KW-0805">Transcription regulation</keyword>
<evidence type="ECO:0000256" key="3">
    <source>
        <dbReference type="ARBA" id="ARBA00023242"/>
    </source>
</evidence>
<dbReference type="AlphaFoldDB" id="A0A830D3P7"/>
<dbReference type="GO" id="GO:0003712">
    <property type="term" value="F:transcription coregulator activity"/>
    <property type="evidence" value="ECO:0007669"/>
    <property type="project" value="InterPro"/>
</dbReference>
<dbReference type="Pfam" id="PF10280">
    <property type="entry name" value="Med11"/>
    <property type="match status" value="1"/>
</dbReference>
<accession>A0A830D3P7</accession>
<evidence type="ECO:0000256" key="2">
    <source>
        <dbReference type="ARBA" id="ARBA00008186"/>
    </source>
</evidence>
<keyword evidence="4" id="KW-0010">Activator</keyword>
<protein>
    <recommendedName>
        <fullName evidence="4">Mediator of RNA polymerase II transcription subunit 11</fullName>
    </recommendedName>
    <alternativeName>
        <fullName evidence="4">Mediator complex subunit 11</fullName>
    </alternativeName>
</protein>
<keyword evidence="4" id="KW-0804">Transcription</keyword>
<comment type="similarity">
    <text evidence="2 4">Belongs to the Mediator complex subunit 11 family.</text>
</comment>
<evidence type="ECO:0000313" key="5">
    <source>
        <dbReference type="EMBL" id="GFQ02864.1"/>
    </source>
</evidence>